<organism evidence="2 3">
    <name type="scientific">Colletotrichum fructicola (strain Nara gc5)</name>
    <name type="common">Anthracnose fungus</name>
    <name type="synonym">Colletotrichum gloeosporioides (strain Nara gc5)</name>
    <dbReference type="NCBI Taxonomy" id="1213859"/>
    <lineage>
        <taxon>Eukaryota</taxon>
        <taxon>Fungi</taxon>
        <taxon>Dikarya</taxon>
        <taxon>Ascomycota</taxon>
        <taxon>Pezizomycotina</taxon>
        <taxon>Sordariomycetes</taxon>
        <taxon>Hypocreomycetidae</taxon>
        <taxon>Glomerellales</taxon>
        <taxon>Glomerellaceae</taxon>
        <taxon>Colletotrichum</taxon>
        <taxon>Colletotrichum gloeosporioides species complex</taxon>
    </lineage>
</organism>
<feature type="region of interest" description="Disordered" evidence="1">
    <location>
        <begin position="45"/>
        <end position="74"/>
    </location>
</feature>
<dbReference type="AlphaFoldDB" id="A0A7J6JB57"/>
<proteinExistence type="predicted"/>
<protein>
    <submittedName>
        <fullName evidence="2">Uncharacterized protein</fullName>
    </submittedName>
</protein>
<evidence type="ECO:0000313" key="2">
    <source>
        <dbReference type="EMBL" id="KAF4486550.1"/>
    </source>
</evidence>
<comment type="caution">
    <text evidence="2">The sequence shown here is derived from an EMBL/GenBank/DDBJ whole genome shotgun (WGS) entry which is preliminary data.</text>
</comment>
<dbReference type="GeneID" id="43614598"/>
<dbReference type="EMBL" id="ANPB02000003">
    <property type="protein sequence ID" value="KAF4486550.1"/>
    <property type="molecule type" value="Genomic_DNA"/>
</dbReference>
<reference evidence="2 3" key="2">
    <citation type="submission" date="2020-04" db="EMBL/GenBank/DDBJ databases">
        <title>Genome sequencing and assembly of multiple isolates from the Colletotrichum gloeosporioides species complex.</title>
        <authorList>
            <person name="Gan P."/>
            <person name="Shirasu K."/>
        </authorList>
    </citation>
    <scope>NUCLEOTIDE SEQUENCE [LARGE SCALE GENOMIC DNA]</scope>
    <source>
        <strain evidence="2 3">Nara gc5</strain>
    </source>
</reference>
<evidence type="ECO:0000256" key="1">
    <source>
        <dbReference type="SAM" id="MobiDB-lite"/>
    </source>
</evidence>
<name>A0A7J6JB57_COLFN</name>
<dbReference type="Proteomes" id="UP000011096">
    <property type="component" value="Unassembled WGS sequence"/>
</dbReference>
<evidence type="ECO:0000313" key="3">
    <source>
        <dbReference type="Proteomes" id="UP000011096"/>
    </source>
</evidence>
<dbReference type="InParanoid" id="A0A7J6JB57"/>
<dbReference type="RefSeq" id="XP_031890222.2">
    <property type="nucleotide sequence ID" value="XM_032030530.2"/>
</dbReference>
<sequence>MRLTAIARERQHLPILLASDITRRLRLQTQCENIARARKPFANSDRQELAIRTRPRPSMNIKISAPDTHTHTPYAKDGAVTARIAFRFSRRRQGDHPVRRIEYAHRRP</sequence>
<accession>A0A7J6JB57</accession>
<gene>
    <name evidence="2" type="ORF">CGGC5_v005540</name>
</gene>
<reference evidence="2 3" key="1">
    <citation type="submission" date="2012-08" db="EMBL/GenBank/DDBJ databases">
        <authorList>
            <person name="Gan P.H.P."/>
            <person name="Ikeda K."/>
            <person name="Irieda H."/>
            <person name="Narusaka M."/>
            <person name="O'Connell R.J."/>
            <person name="Narusaka Y."/>
            <person name="Takano Y."/>
            <person name="Kubo Y."/>
            <person name="Shirasu K."/>
        </authorList>
    </citation>
    <scope>NUCLEOTIDE SEQUENCE [LARGE SCALE GENOMIC DNA]</scope>
    <source>
        <strain evidence="2 3">Nara gc5</strain>
    </source>
</reference>
<keyword evidence="3" id="KW-1185">Reference proteome</keyword>